<evidence type="ECO:0000313" key="2">
    <source>
        <dbReference type="EMBL" id="MFC3322320.1"/>
    </source>
</evidence>
<dbReference type="Proteomes" id="UP001595648">
    <property type="component" value="Unassembled WGS sequence"/>
</dbReference>
<name>A0ABV7MKA0_9HYPH</name>
<accession>A0ABV7MKA0</accession>
<keyword evidence="1" id="KW-0472">Membrane</keyword>
<dbReference type="EMBL" id="JBHRVD010000001">
    <property type="protein sequence ID" value="MFC3322320.1"/>
    <property type="molecule type" value="Genomic_DNA"/>
</dbReference>
<proteinExistence type="predicted"/>
<dbReference type="RefSeq" id="WP_378978908.1">
    <property type="nucleotide sequence ID" value="NZ_JBHRVD010000001.1"/>
</dbReference>
<keyword evidence="3" id="KW-1185">Reference proteome</keyword>
<organism evidence="2 3">
    <name type="scientific">Mesorhizobium cantuariense</name>
    <dbReference type="NCBI Taxonomy" id="1300275"/>
    <lineage>
        <taxon>Bacteria</taxon>
        <taxon>Pseudomonadati</taxon>
        <taxon>Pseudomonadota</taxon>
        <taxon>Alphaproteobacteria</taxon>
        <taxon>Hyphomicrobiales</taxon>
        <taxon>Phyllobacteriaceae</taxon>
        <taxon>Mesorhizobium</taxon>
    </lineage>
</organism>
<keyword evidence="1" id="KW-1133">Transmembrane helix</keyword>
<reference evidence="3" key="1">
    <citation type="journal article" date="2019" name="Int. J. Syst. Evol. Microbiol.">
        <title>The Global Catalogue of Microorganisms (GCM) 10K type strain sequencing project: providing services to taxonomists for standard genome sequencing and annotation.</title>
        <authorList>
            <consortium name="The Broad Institute Genomics Platform"/>
            <consortium name="The Broad Institute Genome Sequencing Center for Infectious Disease"/>
            <person name="Wu L."/>
            <person name="Ma J."/>
        </authorList>
    </citation>
    <scope>NUCLEOTIDE SEQUENCE [LARGE SCALE GENOMIC DNA]</scope>
    <source>
        <strain evidence="3">ICMP 19515</strain>
    </source>
</reference>
<keyword evidence="1" id="KW-0812">Transmembrane</keyword>
<protein>
    <submittedName>
        <fullName evidence="2">Uncharacterized protein</fullName>
    </submittedName>
</protein>
<feature type="transmembrane region" description="Helical" evidence="1">
    <location>
        <begin position="31"/>
        <end position="56"/>
    </location>
</feature>
<comment type="caution">
    <text evidence="2">The sequence shown here is derived from an EMBL/GenBank/DDBJ whole genome shotgun (WGS) entry which is preliminary data.</text>
</comment>
<gene>
    <name evidence="2" type="ORF">ACFOJ9_11070</name>
</gene>
<evidence type="ECO:0000256" key="1">
    <source>
        <dbReference type="SAM" id="Phobius"/>
    </source>
</evidence>
<sequence>MLLGVRTALDLVGWSTAPDDVGVAMTRLDQILSWIIGLPWGVPWGFALISTMWLMWVSWPRAAPAVGTKRGASNQPTIEPASRQYNEDGSYPNYFFDHAAHESLTNFAVEKVIPAGYAQELLQRTIIEKLTDNPVLQDYAARGLLYHYSYERTQFRDGFSELSARLAGSPMEYVPFQELVDCVDQIEKGYKDFCRQTVELAKSSKINLLEDQSVSDPKRSWVISAACDSVGVAKHRRRIPCGPISPEPSMPAKGCGIQAI</sequence>
<evidence type="ECO:0000313" key="3">
    <source>
        <dbReference type="Proteomes" id="UP001595648"/>
    </source>
</evidence>